<feature type="transmembrane region" description="Helical" evidence="6">
    <location>
        <begin position="490"/>
        <end position="508"/>
    </location>
</feature>
<feature type="transmembrane region" description="Helical" evidence="6">
    <location>
        <begin position="607"/>
        <end position="629"/>
    </location>
</feature>
<evidence type="ECO:0000313" key="8">
    <source>
        <dbReference type="Proteomes" id="UP000708208"/>
    </source>
</evidence>
<name>A0A8J2PAM5_9HEXA</name>
<dbReference type="Pfam" id="PF00939">
    <property type="entry name" value="Na_sulph_symp"/>
    <property type="match status" value="1"/>
</dbReference>
<keyword evidence="5 6" id="KW-0472">Membrane</keyword>
<keyword evidence="4 6" id="KW-1133">Transmembrane helix</keyword>
<dbReference type="EMBL" id="CAJVCH010182717">
    <property type="protein sequence ID" value="CAG7729696.1"/>
    <property type="molecule type" value="Genomic_DNA"/>
</dbReference>
<feature type="transmembrane region" description="Helical" evidence="6">
    <location>
        <begin position="12"/>
        <end position="31"/>
    </location>
</feature>
<feature type="transmembrane region" description="Helical" evidence="6">
    <location>
        <begin position="346"/>
        <end position="368"/>
    </location>
</feature>
<evidence type="ECO:0000256" key="4">
    <source>
        <dbReference type="ARBA" id="ARBA00022989"/>
    </source>
</evidence>
<comment type="caution">
    <text evidence="7">The sequence shown here is derived from an EMBL/GenBank/DDBJ whole genome shotgun (WGS) entry which is preliminary data.</text>
</comment>
<evidence type="ECO:0000256" key="5">
    <source>
        <dbReference type="ARBA" id="ARBA00023136"/>
    </source>
</evidence>
<feature type="transmembrane region" description="Helical" evidence="6">
    <location>
        <begin position="123"/>
        <end position="142"/>
    </location>
</feature>
<evidence type="ECO:0000256" key="2">
    <source>
        <dbReference type="ARBA" id="ARBA00006772"/>
    </source>
</evidence>
<feature type="transmembrane region" description="Helical" evidence="6">
    <location>
        <begin position="568"/>
        <end position="587"/>
    </location>
</feature>
<evidence type="ECO:0000256" key="6">
    <source>
        <dbReference type="SAM" id="Phobius"/>
    </source>
</evidence>
<feature type="transmembrane region" description="Helical" evidence="6">
    <location>
        <begin position="279"/>
        <end position="298"/>
    </location>
</feature>
<feature type="transmembrane region" description="Helical" evidence="6">
    <location>
        <begin position="436"/>
        <end position="453"/>
    </location>
</feature>
<dbReference type="Proteomes" id="UP000708208">
    <property type="component" value="Unassembled WGS sequence"/>
</dbReference>
<dbReference type="InterPro" id="IPR001898">
    <property type="entry name" value="SLC13A/DASS"/>
</dbReference>
<gene>
    <name evidence="7" type="ORF">AFUS01_LOCUS18393</name>
</gene>
<dbReference type="PANTHER" id="PTHR10283">
    <property type="entry name" value="SOLUTE CARRIER FAMILY 13 MEMBER"/>
    <property type="match status" value="1"/>
</dbReference>
<evidence type="ECO:0000313" key="7">
    <source>
        <dbReference type="EMBL" id="CAG7729696.1"/>
    </source>
</evidence>
<feature type="transmembrane region" description="Helical" evidence="6">
    <location>
        <begin position="396"/>
        <end position="416"/>
    </location>
</feature>
<dbReference type="OrthoDB" id="6493944at2759"/>
<dbReference type="AlphaFoldDB" id="A0A8J2PAM5"/>
<feature type="transmembrane region" description="Helical" evidence="6">
    <location>
        <begin position="528"/>
        <end position="556"/>
    </location>
</feature>
<feature type="transmembrane region" description="Helical" evidence="6">
    <location>
        <begin position="85"/>
        <end position="103"/>
    </location>
</feature>
<keyword evidence="8" id="KW-1185">Reference proteome</keyword>
<accession>A0A8J2PAM5</accession>
<comment type="subcellular location">
    <subcellularLocation>
        <location evidence="1">Membrane</location>
        <topology evidence="1">Multi-pass membrane protein</topology>
    </subcellularLocation>
</comment>
<feature type="transmembrane region" description="Helical" evidence="6">
    <location>
        <begin position="51"/>
        <end position="73"/>
    </location>
</feature>
<organism evidence="7 8">
    <name type="scientific">Allacma fusca</name>
    <dbReference type="NCBI Taxonomy" id="39272"/>
    <lineage>
        <taxon>Eukaryota</taxon>
        <taxon>Metazoa</taxon>
        <taxon>Ecdysozoa</taxon>
        <taxon>Arthropoda</taxon>
        <taxon>Hexapoda</taxon>
        <taxon>Collembola</taxon>
        <taxon>Symphypleona</taxon>
        <taxon>Sminthuridae</taxon>
        <taxon>Allacma</taxon>
    </lineage>
</organism>
<protein>
    <submittedName>
        <fullName evidence="7">Uncharacterized protein</fullName>
    </submittedName>
</protein>
<comment type="similarity">
    <text evidence="2">Belongs to the SLC13A/DASS transporter (TC 2.A.47) family. NADC subfamily.</text>
</comment>
<proteinExistence type="inferred from homology"/>
<evidence type="ECO:0000256" key="1">
    <source>
        <dbReference type="ARBA" id="ARBA00004141"/>
    </source>
</evidence>
<dbReference type="PANTHER" id="PTHR10283:SF82">
    <property type="entry name" value="SOLUTE CARRIER FAMILY 13 MEMBER 2"/>
    <property type="match status" value="1"/>
</dbReference>
<dbReference type="GO" id="GO:0005886">
    <property type="term" value="C:plasma membrane"/>
    <property type="evidence" value="ECO:0007669"/>
    <property type="project" value="TreeGrafter"/>
</dbReference>
<dbReference type="GO" id="GO:0015137">
    <property type="term" value="F:citrate transmembrane transporter activity"/>
    <property type="evidence" value="ECO:0007669"/>
    <property type="project" value="TreeGrafter"/>
</dbReference>
<sequence length="645" mass="70630">MRTRKHWCRTINNYLLPLLLVLLFLPLPLFWKSPNHKESEAACVILLTVSFWITKCIPVEVTSFIPVVLVPLLGIADSDVIASAYLEEAILFYLGICLFSLAIECSNLHMRIALNILYCQSKGISSLLFGTMFTTAFMSTLVDNALCASMMTPIIVAILDDLESGAILNPTGQHFPKSVVTLFAAKDTLKETESNFVGTLSGAPSLFPSLLRKLTFEEVRSQSTEGKVIHEIDSHPKYPSAVSTSTSASAYSQNCGSSSAKDIIAQGDQNIPTTYGTRALFLIAAAYAANIGGTVFLISSGTNIAALHVVARARSNIEENPSRVESSVDCLHALKFNMFTWFEFNAIAACLNFVLGFVFFVMLLIYLGRQKGIRSHVKMVDVNVTRDMFKKKLETLGPMTFQQYALCILFVIWILLLLFENPHNFPGWAEPYCPDWIGGSTSTFLVVLLLFTLPRKAQYFREVPSGLCSTGIETLLTWEYVQMKLPWKTLLLLGGGSAILMASSTSGLRALLIEEIRKSGIGNVHPVVIFILITCSVTVATSVVSNTAACFLIAPVSVEMAFAAGAHPLYFVLPASTICSYAFLFTVSSPPNAIFASINSVKQIDVFKSGCCLLLISLTTLIVITHTLGDLLFGFSNYKGYCNPR</sequence>
<dbReference type="GO" id="GO:0015141">
    <property type="term" value="F:succinate transmembrane transporter activity"/>
    <property type="evidence" value="ECO:0007669"/>
    <property type="project" value="TreeGrafter"/>
</dbReference>
<reference evidence="7" key="1">
    <citation type="submission" date="2021-06" db="EMBL/GenBank/DDBJ databases">
        <authorList>
            <person name="Hodson N. C."/>
            <person name="Mongue J. A."/>
            <person name="Jaron S. K."/>
        </authorList>
    </citation>
    <scope>NUCLEOTIDE SEQUENCE</scope>
</reference>
<evidence type="ECO:0000256" key="3">
    <source>
        <dbReference type="ARBA" id="ARBA00022692"/>
    </source>
</evidence>
<keyword evidence="3 6" id="KW-0812">Transmembrane</keyword>